<protein>
    <submittedName>
        <fullName evidence="2">Uncharacterized protein</fullName>
    </submittedName>
</protein>
<organism evidence="2 3">
    <name type="scientific">Trypanosoma cruzi</name>
    <dbReference type="NCBI Taxonomy" id="5693"/>
    <lineage>
        <taxon>Eukaryota</taxon>
        <taxon>Discoba</taxon>
        <taxon>Euglenozoa</taxon>
        <taxon>Kinetoplastea</taxon>
        <taxon>Metakinetoplastina</taxon>
        <taxon>Trypanosomatida</taxon>
        <taxon>Trypanosomatidae</taxon>
        <taxon>Trypanosoma</taxon>
        <taxon>Schizotrypanum</taxon>
    </lineage>
</organism>
<dbReference type="VEuPathDB" id="TriTrypDB:TcCL_ESM04754"/>
<dbReference type="VEuPathDB" id="TriTrypDB:TcBrA4_0082840"/>
<gene>
    <name evidence="2" type="ORF">C3747_20g100</name>
</gene>
<sequence length="537" mass="60418">MARTELEEWDVFGIFDGLPPPPTTHLTVRQYVSLVQRIGQCLGISDIFFRFNLPLAGNDDGDDVALNACGHPPVCAHLAREEGLHAMRHPDLLPTVACDDVNMAVHGPPHVHCLFCLHETQRTHLPVVIPDLRQNILGHCMCHLRKRNECLALLEGEAVAHMGEIGWGVDLSLEAQRGELEKKAECEGRHGCFIASASTAACPIVVTYCALCDQLAPLATFVTVPKETEHDGNKKDNEQRQGLEEEEEEEKEEEAKSMEEAELILARILLACEVLYLLRRERAQAGRVSLPHVQQEKYIFLATPLLFGEDREELTDAFESGAMATYGSVILPMANVSGTPEAPRFCLMNREATVHFLRGQLPPYQFTDAVVGFVMEWPTEAETNEKVEWVLRHDGGLNVQRRLVYVEDRDEWVIARVFYHQETASLEKCSESRVDRMYGGSLRLRKDCSVVKMVPVSLLQQYTLQDHCGREDMAPCMNNDNNEMENKVDAIVMEEEEEEPMGCPYSMEARAVHFFAGMTALAKAMKMVADHVKEHQP</sequence>
<evidence type="ECO:0000313" key="2">
    <source>
        <dbReference type="EMBL" id="PWV17015.1"/>
    </source>
</evidence>
<dbReference type="VEuPathDB" id="TriTrypDB:Tc_MARK_5041"/>
<dbReference type="VEuPathDB" id="TriTrypDB:TcG_06076"/>
<dbReference type="VEuPathDB" id="TriTrypDB:BCY84_13511"/>
<dbReference type="OrthoDB" id="272462at2759"/>
<reference evidence="2 3" key="1">
    <citation type="journal article" date="2018" name="Microb. Genom.">
        <title>Expanding an expanded genome: long-read sequencing of Trypanosoma cruzi.</title>
        <authorList>
            <person name="Berna L."/>
            <person name="Rodriguez M."/>
            <person name="Chiribao M.L."/>
            <person name="Parodi-Talice A."/>
            <person name="Pita S."/>
            <person name="Rijo G."/>
            <person name="Alvarez-Valin F."/>
            <person name="Robello C."/>
        </authorList>
    </citation>
    <scope>NUCLEOTIDE SEQUENCE [LARGE SCALE GENOMIC DNA]</scope>
    <source>
        <strain evidence="2 3">TCC</strain>
    </source>
</reference>
<name>A0A2V2X950_TRYCR</name>
<dbReference type="VEuPathDB" id="TriTrypDB:TcCLB.510089.90"/>
<proteinExistence type="predicted"/>
<dbReference type="EMBL" id="PRFC01000020">
    <property type="protein sequence ID" value="PWV17015.1"/>
    <property type="molecule type" value="Genomic_DNA"/>
</dbReference>
<dbReference type="VEuPathDB" id="TriTrypDB:TCDM_03922"/>
<dbReference type="VEuPathDB" id="TriTrypDB:TcCLB.510421.100"/>
<dbReference type="Proteomes" id="UP000246078">
    <property type="component" value="Unassembled WGS sequence"/>
</dbReference>
<feature type="region of interest" description="Disordered" evidence="1">
    <location>
        <begin position="226"/>
        <end position="257"/>
    </location>
</feature>
<dbReference type="VEuPathDB" id="TriTrypDB:ECC02_002268"/>
<dbReference type="AlphaFoldDB" id="A0A2V2X950"/>
<evidence type="ECO:0000313" key="3">
    <source>
        <dbReference type="Proteomes" id="UP000246078"/>
    </source>
</evidence>
<comment type="caution">
    <text evidence="2">The sequence shown here is derived from an EMBL/GenBank/DDBJ whole genome shotgun (WGS) entry which is preliminary data.</text>
</comment>
<dbReference type="VEuPathDB" id="TriTrypDB:C3747_20g100"/>
<dbReference type="VEuPathDB" id="TriTrypDB:TCSYLVIO_006340"/>
<evidence type="ECO:0000256" key="1">
    <source>
        <dbReference type="SAM" id="MobiDB-lite"/>
    </source>
</evidence>
<dbReference type="VEuPathDB" id="TriTrypDB:C4B63_11g95"/>
<feature type="compositionally biased region" description="Basic and acidic residues" evidence="1">
    <location>
        <begin position="226"/>
        <end position="243"/>
    </location>
</feature>
<accession>A0A2V2X950</accession>
<dbReference type="VEuPathDB" id="TriTrypDB:TCDM_03921"/>